<dbReference type="AlphaFoldDB" id="A0A0S2ZL06"/>
<proteinExistence type="predicted"/>
<dbReference type="Proteomes" id="UP000063275">
    <property type="component" value="Chromosome"/>
</dbReference>
<name>A0A0S2ZL06_9FUSO</name>
<evidence type="ECO:0000313" key="2">
    <source>
        <dbReference type="Proteomes" id="UP000063275"/>
    </source>
</evidence>
<dbReference type="KEGG" id="fhw:RN87_02835"/>
<evidence type="ECO:0000313" key="1">
    <source>
        <dbReference type="EMBL" id="ALQ39518.1"/>
    </source>
</evidence>
<protein>
    <recommendedName>
        <fullName evidence="3">Serine protease</fullName>
    </recommendedName>
</protein>
<accession>A0A0S2ZL06</accession>
<dbReference type="Pfam" id="PF13365">
    <property type="entry name" value="Trypsin_2"/>
    <property type="match status" value="1"/>
</dbReference>
<dbReference type="SUPFAM" id="SSF50494">
    <property type="entry name" value="Trypsin-like serine proteases"/>
    <property type="match status" value="1"/>
</dbReference>
<reference evidence="1 2" key="1">
    <citation type="submission" date="2015-11" db="EMBL/GenBank/DDBJ databases">
        <authorList>
            <person name="Zhang Y."/>
            <person name="Guo Z."/>
        </authorList>
    </citation>
    <scope>NUCLEOTIDE SEQUENCE [LARGE SCALE GENOMIC DNA]</scope>
    <source>
        <strain evidence="1 2">ChDC F174</strain>
    </source>
</reference>
<dbReference type="Gene3D" id="2.40.10.10">
    <property type="entry name" value="Trypsin-like serine proteases"/>
    <property type="match status" value="2"/>
</dbReference>
<gene>
    <name evidence="1" type="ORF">RN87_02835</name>
</gene>
<sequence length="294" mass="33227">MIFLNNKDISMTEAIVKTTIKIVIRDKTNNNLISSGTGFFYAIQNPIDKEQVAFSILTNKHVINEVLENDQIIDLNIPILKNGKRDIFPISIKKGAILLHDDPDVDLALIYLNTLFEDIHVNLSVTSDAVFFTEDDFPPENMSFRFIEDILMIGYPIGIEDNYNHYPIVRKGITATNIQKRYRNKNEFLADISIFPGSSGSPVVFYSNGYTINEKTGSVSMGFPNSYLIGVAYSGVVQNKFNELEAINIPNKNILGTFNNSSINLGFIISYKEIKRLQEKLNAKIKKNEEIITE</sequence>
<dbReference type="InterPro" id="IPR009003">
    <property type="entry name" value="Peptidase_S1_PA"/>
</dbReference>
<organism evidence="1">
    <name type="scientific">Fusobacterium hwasookii ChDC F174</name>
    <dbReference type="NCBI Taxonomy" id="1307442"/>
    <lineage>
        <taxon>Bacteria</taxon>
        <taxon>Fusobacteriati</taxon>
        <taxon>Fusobacteriota</taxon>
        <taxon>Fusobacteriia</taxon>
        <taxon>Fusobacteriales</taxon>
        <taxon>Fusobacteriaceae</taxon>
        <taxon>Fusobacterium</taxon>
    </lineage>
</organism>
<dbReference type="EMBL" id="CP013331">
    <property type="protein sequence ID" value="ALQ39518.1"/>
    <property type="molecule type" value="Genomic_DNA"/>
</dbReference>
<evidence type="ECO:0008006" key="3">
    <source>
        <dbReference type="Google" id="ProtNLM"/>
    </source>
</evidence>
<dbReference type="InterPro" id="IPR043504">
    <property type="entry name" value="Peptidase_S1_PA_chymotrypsin"/>
</dbReference>